<proteinExistence type="predicted"/>
<dbReference type="GeneID" id="60737271"/>
<keyword evidence="2" id="KW-1185">Reference proteome</keyword>
<dbReference type="RefSeq" id="WP_019457069.1">
    <property type="nucleotide sequence ID" value="NZ_LFZQ01000010.1"/>
</dbReference>
<dbReference type="AlphaFoldDB" id="A0A1V2URJ1"/>
<name>A0A1V2URJ1_9GAMM</name>
<dbReference type="EMBL" id="LFZS01000019">
    <property type="protein sequence ID" value="ONN52605.1"/>
    <property type="molecule type" value="Genomic_DNA"/>
</dbReference>
<dbReference type="PROSITE" id="PS51257">
    <property type="entry name" value="PROKAR_LIPOPROTEIN"/>
    <property type="match status" value="1"/>
</dbReference>
<evidence type="ECO:0000313" key="1">
    <source>
        <dbReference type="EMBL" id="ONN52605.1"/>
    </source>
</evidence>
<evidence type="ECO:0000313" key="2">
    <source>
        <dbReference type="Proteomes" id="UP000189376"/>
    </source>
</evidence>
<comment type="caution">
    <text evidence="1">The sequence shown here is derived from an EMBL/GenBank/DDBJ whole genome shotgun (WGS) entry which is preliminary data.</text>
</comment>
<gene>
    <name evidence="1" type="ORF">AC058_16550</name>
</gene>
<dbReference type="Proteomes" id="UP000189376">
    <property type="component" value="Unassembled WGS sequence"/>
</dbReference>
<evidence type="ECO:0008006" key="3">
    <source>
        <dbReference type="Google" id="ProtNLM"/>
    </source>
</evidence>
<accession>A0A1V2URJ1</accession>
<reference evidence="1 2" key="1">
    <citation type="submission" date="2015-07" db="EMBL/GenBank/DDBJ databases">
        <title>Acinetobacter yuneri, a novel member of Acinetobacter calcoaceticus-Acinetobacter baumannii complex isolated from clinical specimen.</title>
        <authorList>
            <person name="Yu Y."/>
        </authorList>
    </citation>
    <scope>NUCLEOTIDE SEQUENCE [LARGE SCALE GENOMIC DNA]</scope>
    <source>
        <strain evidence="1 2">A362</strain>
    </source>
</reference>
<protein>
    <recommendedName>
        <fullName evidence="3">Lipoprotein</fullName>
    </recommendedName>
</protein>
<dbReference type="NCBIfam" id="NF038215">
    <property type="entry name" value="acineto_lipo_PV"/>
    <property type="match status" value="1"/>
</dbReference>
<organism evidence="1 2">
    <name type="scientific">Acinetobacter genomosp. 33YU</name>
    <dbReference type="NCBI Taxonomy" id="1675530"/>
    <lineage>
        <taxon>Bacteria</taxon>
        <taxon>Pseudomonadati</taxon>
        <taxon>Pseudomonadota</taxon>
        <taxon>Gammaproteobacteria</taxon>
        <taxon>Moraxellales</taxon>
        <taxon>Moraxellaceae</taxon>
        <taxon>Acinetobacter</taxon>
    </lineage>
</organism>
<sequence>MKKLMVSISVVFLILTTGCEMKTMSKPQPANERTMSIVGTPVHEKDYKISDLQANNHEQSNY</sequence>